<sequence>MTKLTSAVNEKVNQRRTLDIVSGSVNRIARIINITPVSNLYPLLGLSAVCPDDGSADKGCMDGVMPVARLEKILLDTYI</sequence>
<evidence type="ECO:0000313" key="1">
    <source>
        <dbReference type="EMBL" id="VAX36760.1"/>
    </source>
</evidence>
<organism evidence="1">
    <name type="scientific">hydrothermal vent metagenome</name>
    <dbReference type="NCBI Taxonomy" id="652676"/>
    <lineage>
        <taxon>unclassified sequences</taxon>
        <taxon>metagenomes</taxon>
        <taxon>ecological metagenomes</taxon>
    </lineage>
</organism>
<dbReference type="EMBL" id="UOGJ01000110">
    <property type="protein sequence ID" value="VAX36760.1"/>
    <property type="molecule type" value="Genomic_DNA"/>
</dbReference>
<accession>A0A3B1DP64</accession>
<name>A0A3B1DP64_9ZZZZ</name>
<reference evidence="1" key="1">
    <citation type="submission" date="2018-06" db="EMBL/GenBank/DDBJ databases">
        <authorList>
            <person name="Zhirakovskaya E."/>
        </authorList>
    </citation>
    <scope>NUCLEOTIDE SEQUENCE</scope>
</reference>
<gene>
    <name evidence="1" type="ORF">MNBD_UNCLBAC01-1273</name>
</gene>
<dbReference type="AlphaFoldDB" id="A0A3B1DP64"/>
<protein>
    <submittedName>
        <fullName evidence="1">Uncharacterized protein</fullName>
    </submittedName>
</protein>
<proteinExistence type="predicted"/>